<evidence type="ECO:0008006" key="3">
    <source>
        <dbReference type="Google" id="ProtNLM"/>
    </source>
</evidence>
<comment type="caution">
    <text evidence="1">The sequence shown here is derived from an EMBL/GenBank/DDBJ whole genome shotgun (WGS) entry which is preliminary data.</text>
</comment>
<accession>A0ABR7E5A8</accession>
<reference evidence="1 2" key="1">
    <citation type="submission" date="2020-08" db="EMBL/GenBank/DDBJ databases">
        <title>Genome public.</title>
        <authorList>
            <person name="Liu C."/>
            <person name="Sun Q."/>
        </authorList>
    </citation>
    <scope>NUCLEOTIDE SEQUENCE [LARGE SCALE GENOMIC DNA]</scope>
    <source>
        <strain evidence="1 2">BX2</strain>
    </source>
</reference>
<keyword evidence="2" id="KW-1185">Reference proteome</keyword>
<name>A0ABR7E5A8_9BACT</name>
<dbReference type="Proteomes" id="UP000644010">
    <property type="component" value="Unassembled WGS sequence"/>
</dbReference>
<organism evidence="1 2">
    <name type="scientific">Parabacteroides segnis</name>
    <dbReference type="NCBI Taxonomy" id="2763058"/>
    <lineage>
        <taxon>Bacteria</taxon>
        <taxon>Pseudomonadati</taxon>
        <taxon>Bacteroidota</taxon>
        <taxon>Bacteroidia</taxon>
        <taxon>Bacteroidales</taxon>
        <taxon>Tannerellaceae</taxon>
        <taxon>Parabacteroides</taxon>
    </lineage>
</organism>
<gene>
    <name evidence="1" type="ORF">H8S77_15285</name>
</gene>
<protein>
    <recommendedName>
        <fullName evidence="3">Phage protein</fullName>
    </recommendedName>
</protein>
<dbReference type="RefSeq" id="WP_186960146.1">
    <property type="nucleotide sequence ID" value="NZ_JACOOI010000016.1"/>
</dbReference>
<sequence length="96" mass="10989">MKQVRINFKELKVEVGVDQFELQDWRKAMGNALHRASESVPMSELARKIYYSEGPIDILEEDFKTMLVLLGTALKRFLVDAVAKAGEESETKNKEE</sequence>
<evidence type="ECO:0000313" key="2">
    <source>
        <dbReference type="Proteomes" id="UP000644010"/>
    </source>
</evidence>
<proteinExistence type="predicted"/>
<dbReference type="EMBL" id="JACOOI010000016">
    <property type="protein sequence ID" value="MBC5644244.1"/>
    <property type="molecule type" value="Genomic_DNA"/>
</dbReference>
<evidence type="ECO:0000313" key="1">
    <source>
        <dbReference type="EMBL" id="MBC5644244.1"/>
    </source>
</evidence>